<dbReference type="eggNOG" id="arCOG03408">
    <property type="taxonomic scope" value="Archaea"/>
</dbReference>
<name>A3MUK9_PYRCJ</name>
<sequence length="340" mass="39027">MKRIKLAFAGRETEFTDRDVALEQIAKLAERGTYTVHVVYGPEGCGKTALLKQAKAVLEEEFSYHVLYANPLAKRAEEILQYSPSARELVEKAFSVFSDPLAKAVDLVINVAGWIIQKFHKAKVAVLMDDIFQAIGVENAEAYVKALLNLIEWPPAEYDKIVVLVASSEGVTRERVGRHSWATIFVTWNMAREGFRQLYETLPDPKPPFDEVWKWTGGNPRFLERLFETRWDVEQLVERLVISKSLYDVVSGLDSVKLEVLKEAVEDPDVIFRRIGEREVQELRDMLVEKNLIVRVWDRKPYLWVDQPPPEKDPELGIGKHYAWQTPLHREAVKKALEVA</sequence>
<dbReference type="EMBL" id="CP000561">
    <property type="protein sequence ID" value="ABO08326.1"/>
    <property type="molecule type" value="Genomic_DNA"/>
</dbReference>
<evidence type="ECO:0000259" key="1">
    <source>
        <dbReference type="Pfam" id="PF01637"/>
    </source>
</evidence>
<protein>
    <recommendedName>
        <fullName evidence="1">ATPase domain-containing protein</fullName>
    </recommendedName>
</protein>
<gene>
    <name evidence="2" type="ordered locus">Pcal_0901</name>
</gene>
<dbReference type="InterPro" id="IPR011579">
    <property type="entry name" value="ATPase_dom"/>
</dbReference>
<accession>A3MUK9</accession>
<dbReference type="AlphaFoldDB" id="A3MUK9"/>
<dbReference type="GeneID" id="4910281"/>
<dbReference type="Proteomes" id="UP000001431">
    <property type="component" value="Chromosome"/>
</dbReference>
<evidence type="ECO:0000313" key="3">
    <source>
        <dbReference type="Proteomes" id="UP000001431"/>
    </source>
</evidence>
<dbReference type="Gene3D" id="3.40.50.300">
    <property type="entry name" value="P-loop containing nucleotide triphosphate hydrolases"/>
    <property type="match status" value="1"/>
</dbReference>
<dbReference type="STRING" id="410359.Pcal_0901"/>
<dbReference type="GO" id="GO:0005524">
    <property type="term" value="F:ATP binding"/>
    <property type="evidence" value="ECO:0007669"/>
    <property type="project" value="InterPro"/>
</dbReference>
<feature type="domain" description="ATPase" evidence="1">
    <location>
        <begin position="15"/>
        <end position="226"/>
    </location>
</feature>
<dbReference type="KEGG" id="pcl:Pcal_0901"/>
<reference evidence="2" key="1">
    <citation type="submission" date="2007-02" db="EMBL/GenBank/DDBJ databases">
        <title>Complete sequence of Pyrobaculum calidifontis JCM 11548.</title>
        <authorList>
            <consortium name="US DOE Joint Genome Institute"/>
            <person name="Copeland A."/>
            <person name="Lucas S."/>
            <person name="Lapidus A."/>
            <person name="Barry K."/>
            <person name="Glavina del Rio T."/>
            <person name="Dalin E."/>
            <person name="Tice H."/>
            <person name="Pitluck S."/>
            <person name="Chain P."/>
            <person name="Malfatti S."/>
            <person name="Shin M."/>
            <person name="Vergez L."/>
            <person name="Schmutz J."/>
            <person name="Larimer F."/>
            <person name="Land M."/>
            <person name="Hauser L."/>
            <person name="Kyrpides N."/>
            <person name="Mikhailova N."/>
            <person name="Cozen A.E."/>
            <person name="Fitz-Gibbon S.T."/>
            <person name="House C.H."/>
            <person name="Saltikov C."/>
            <person name="Lowe T.M."/>
            <person name="Richardson P."/>
        </authorList>
    </citation>
    <scope>NUCLEOTIDE SEQUENCE [LARGE SCALE GENOMIC DNA]</scope>
    <source>
        <strain evidence="2">JCM 11548</strain>
    </source>
</reference>
<dbReference type="InterPro" id="IPR027417">
    <property type="entry name" value="P-loop_NTPase"/>
</dbReference>
<dbReference type="HOGENOM" id="CLU_070505_0_0_2"/>
<dbReference type="SUPFAM" id="SSF52540">
    <property type="entry name" value="P-loop containing nucleoside triphosphate hydrolases"/>
    <property type="match status" value="1"/>
</dbReference>
<evidence type="ECO:0000313" key="2">
    <source>
        <dbReference type="EMBL" id="ABO08326.1"/>
    </source>
</evidence>
<dbReference type="Pfam" id="PF01637">
    <property type="entry name" value="ATPase_2"/>
    <property type="match status" value="1"/>
</dbReference>
<dbReference type="RefSeq" id="WP_011849584.1">
    <property type="nucleotide sequence ID" value="NC_009073.1"/>
</dbReference>
<organism evidence="2 3">
    <name type="scientific">Pyrobaculum calidifontis (strain DSM 21063 / JCM 11548 / VA1)</name>
    <dbReference type="NCBI Taxonomy" id="410359"/>
    <lineage>
        <taxon>Archaea</taxon>
        <taxon>Thermoproteota</taxon>
        <taxon>Thermoprotei</taxon>
        <taxon>Thermoproteales</taxon>
        <taxon>Thermoproteaceae</taxon>
        <taxon>Pyrobaculum</taxon>
    </lineage>
</organism>
<proteinExistence type="predicted"/>
<keyword evidence="3" id="KW-1185">Reference proteome</keyword>
<dbReference type="OrthoDB" id="25948at2157"/>